<accession>A0A5Q6PKQ3</accession>
<proteinExistence type="predicted"/>
<dbReference type="Proteomes" id="UP000323225">
    <property type="component" value="Unassembled WGS sequence"/>
</dbReference>
<evidence type="ECO:0000313" key="2">
    <source>
        <dbReference type="Proteomes" id="UP000323225"/>
    </source>
</evidence>
<comment type="caution">
    <text evidence="1">The sequence shown here is derived from an EMBL/GenBank/DDBJ whole genome shotgun (WGS) entry which is preliminary data.</text>
</comment>
<dbReference type="EMBL" id="VUAA01000006">
    <property type="protein sequence ID" value="KAA1255392.1"/>
    <property type="molecule type" value="Genomic_DNA"/>
</dbReference>
<gene>
    <name evidence="1" type="ORF">F0M16_07385</name>
</gene>
<reference evidence="1 2" key="1">
    <citation type="submission" date="2019-09" db="EMBL/GenBank/DDBJ databases">
        <authorList>
            <person name="Kritzky A."/>
            <person name="Schelkanova E.Y."/>
            <person name="Alkhova Z.V."/>
            <person name="Smirnova N.I."/>
        </authorList>
    </citation>
    <scope>NUCLEOTIDE SEQUENCE [LARGE SCALE GENOMIC DNA]</scope>
    <source>
        <strain evidence="1 2">M1526</strain>
    </source>
</reference>
<protein>
    <submittedName>
        <fullName evidence="1">Uncharacterized protein</fullName>
    </submittedName>
</protein>
<sequence length="109" mass="13026">MKVPFLINILNDKAQQYHCSKHQNSETQDDNLFHLFIDITHIPVTRPSEAGWGCFAPASLKCWYLLHQRKRKYPTLTLPYRGRELNGDRLKFLTYCEYRELTLLWAEIR</sequence>
<organism evidence="1 2">
    <name type="scientific">Vibrio cholerae</name>
    <dbReference type="NCBI Taxonomy" id="666"/>
    <lineage>
        <taxon>Bacteria</taxon>
        <taxon>Pseudomonadati</taxon>
        <taxon>Pseudomonadota</taxon>
        <taxon>Gammaproteobacteria</taxon>
        <taxon>Vibrionales</taxon>
        <taxon>Vibrionaceae</taxon>
        <taxon>Vibrio</taxon>
    </lineage>
</organism>
<evidence type="ECO:0000313" key="1">
    <source>
        <dbReference type="EMBL" id="KAA1255392.1"/>
    </source>
</evidence>
<name>A0A5Q6PKQ3_VIBCL</name>
<dbReference type="AlphaFoldDB" id="A0A5Q6PKQ3"/>